<dbReference type="Proteomes" id="UP000593564">
    <property type="component" value="Unassembled WGS sequence"/>
</dbReference>
<accession>A0A7J7GEH7</accession>
<sequence>MGSTTLVEVGTRGTVASLVMKEIEYFSRLELDRHGSSRKPQEQHKMDVGSSKGTSTRPSFGFLVMTWRRKKRRGNGLRPRMCSVVEVEDSHEFNGIPGFHYRNLKAEVKKYEP</sequence>
<evidence type="ECO:0000313" key="2">
    <source>
        <dbReference type="EMBL" id="KAF5937824.1"/>
    </source>
</evidence>
<reference evidence="2 3" key="2">
    <citation type="submission" date="2020-07" db="EMBL/GenBank/DDBJ databases">
        <title>Genome assembly of wild tea tree DASZ reveals pedigree and selection history of tea varieties.</title>
        <authorList>
            <person name="Zhang W."/>
        </authorList>
    </citation>
    <scope>NUCLEOTIDE SEQUENCE [LARGE SCALE GENOMIC DNA]</scope>
    <source>
        <strain evidence="3">cv. G240</strain>
        <tissue evidence="2">Leaf</tissue>
    </source>
</reference>
<dbReference type="PANTHER" id="PTHR35131:SF1">
    <property type="entry name" value="EXPRESSED PROTEIN"/>
    <property type="match status" value="1"/>
</dbReference>
<evidence type="ECO:0000313" key="3">
    <source>
        <dbReference type="Proteomes" id="UP000593564"/>
    </source>
</evidence>
<gene>
    <name evidence="2" type="ORF">HYC85_025330</name>
</gene>
<dbReference type="AlphaFoldDB" id="A0A7J7GEH7"/>
<feature type="compositionally biased region" description="Basic and acidic residues" evidence="1">
    <location>
        <begin position="31"/>
        <end position="47"/>
    </location>
</feature>
<dbReference type="EMBL" id="JACBKZ010000012">
    <property type="protein sequence ID" value="KAF5937824.1"/>
    <property type="molecule type" value="Genomic_DNA"/>
</dbReference>
<evidence type="ECO:0000256" key="1">
    <source>
        <dbReference type="SAM" id="MobiDB-lite"/>
    </source>
</evidence>
<dbReference type="PANTHER" id="PTHR35131">
    <property type="entry name" value="EXPRESSED PROTEIN"/>
    <property type="match status" value="1"/>
</dbReference>
<reference evidence="3" key="1">
    <citation type="journal article" date="2020" name="Nat. Commun.">
        <title>Genome assembly of wild tea tree DASZ reveals pedigree and selection history of tea varieties.</title>
        <authorList>
            <person name="Zhang W."/>
            <person name="Zhang Y."/>
            <person name="Qiu H."/>
            <person name="Guo Y."/>
            <person name="Wan H."/>
            <person name="Zhang X."/>
            <person name="Scossa F."/>
            <person name="Alseekh S."/>
            <person name="Zhang Q."/>
            <person name="Wang P."/>
            <person name="Xu L."/>
            <person name="Schmidt M.H."/>
            <person name="Jia X."/>
            <person name="Li D."/>
            <person name="Zhu A."/>
            <person name="Guo F."/>
            <person name="Chen W."/>
            <person name="Ni D."/>
            <person name="Usadel B."/>
            <person name="Fernie A.R."/>
            <person name="Wen W."/>
        </authorList>
    </citation>
    <scope>NUCLEOTIDE SEQUENCE [LARGE SCALE GENOMIC DNA]</scope>
    <source>
        <strain evidence="3">cv. G240</strain>
    </source>
</reference>
<proteinExistence type="predicted"/>
<keyword evidence="3" id="KW-1185">Reference proteome</keyword>
<protein>
    <submittedName>
        <fullName evidence="2">Uncharacterized protein</fullName>
    </submittedName>
</protein>
<feature type="region of interest" description="Disordered" evidence="1">
    <location>
        <begin position="31"/>
        <end position="57"/>
    </location>
</feature>
<organism evidence="2 3">
    <name type="scientific">Camellia sinensis</name>
    <name type="common">Tea plant</name>
    <name type="synonym">Thea sinensis</name>
    <dbReference type="NCBI Taxonomy" id="4442"/>
    <lineage>
        <taxon>Eukaryota</taxon>
        <taxon>Viridiplantae</taxon>
        <taxon>Streptophyta</taxon>
        <taxon>Embryophyta</taxon>
        <taxon>Tracheophyta</taxon>
        <taxon>Spermatophyta</taxon>
        <taxon>Magnoliopsida</taxon>
        <taxon>eudicotyledons</taxon>
        <taxon>Gunneridae</taxon>
        <taxon>Pentapetalae</taxon>
        <taxon>asterids</taxon>
        <taxon>Ericales</taxon>
        <taxon>Theaceae</taxon>
        <taxon>Camellia</taxon>
    </lineage>
</organism>
<comment type="caution">
    <text evidence="2">The sequence shown here is derived from an EMBL/GenBank/DDBJ whole genome shotgun (WGS) entry which is preliminary data.</text>
</comment>
<name>A0A7J7GEH7_CAMSI</name>